<sequence>MISRNSTLPSDFHYQSVMVDKQRVIPLIVATALFMENMDSTVIATSLPAIAADIGTSPLTLKLAITSYLLSLAVFIPASGWTADRFGARMVFAIAVGVFMVGSVGCALSTSVTDFVFARILQGMGGAMMTPVGRLVLLRSVDKSALVNAMAWVTVPALIGPVIGPPLGGFITTYASWHWIFLINIPIGLLGIFMALRFIDPIKSETREPFDLYGMVLAGVGLAGIAFGLSVAGLNLLPWSTVAALVVGGAISMTLYVLHARRTGSPVLDFSLLKLPTLRAAVFGGFMFRLGIGALPFLLPLLMQIGFGLSPFHSGLVTFASSLGAMGMKTLAARIIRTFGFRNLMTVNAVVSAFFLGVCALFTVTTPLLIIMVILVVGGFLPLAGVHRDQHGGLCRRRDRADEPRHNAGQRQPAARRLRRRRGRRGLRGNDDVVQPCQRDRRHRVRAGLRRDRADLGRVELVLLADARRRRPRDLRPQGGRDRQPQGCRKERGDRRRQDGDGGYAGRARPKARLRRDEVKNAQDRIAPAATAKTPQRAPCEAAPGRLDDALGSSLPGPAWCPTASGTFR</sequence>
<feature type="domain" description="Major facilitator superfamily (MFS) profile" evidence="7">
    <location>
        <begin position="25"/>
        <end position="569"/>
    </location>
</feature>
<dbReference type="Pfam" id="PF07690">
    <property type="entry name" value="MFS_1"/>
    <property type="match status" value="1"/>
</dbReference>
<evidence type="ECO:0000313" key="8">
    <source>
        <dbReference type="EMBL" id="MET4722495.1"/>
    </source>
</evidence>
<gene>
    <name evidence="8" type="ORF">ABIF63_006601</name>
</gene>
<evidence type="ECO:0000259" key="7">
    <source>
        <dbReference type="PROSITE" id="PS50850"/>
    </source>
</evidence>
<feature type="transmembrane region" description="Helical" evidence="6">
    <location>
        <begin position="90"/>
        <end position="110"/>
    </location>
</feature>
<feature type="region of interest" description="Disordered" evidence="5">
    <location>
        <begin position="470"/>
        <end position="569"/>
    </location>
</feature>
<feature type="region of interest" description="Disordered" evidence="5">
    <location>
        <begin position="395"/>
        <end position="445"/>
    </location>
</feature>
<dbReference type="InterPro" id="IPR020846">
    <property type="entry name" value="MFS_dom"/>
</dbReference>
<dbReference type="Gene3D" id="1.20.1720.10">
    <property type="entry name" value="Multidrug resistance protein D"/>
    <property type="match status" value="1"/>
</dbReference>
<dbReference type="PANTHER" id="PTHR23501:SF1">
    <property type="entry name" value="TRANSPORT PROTEIN HSRA-RELATED"/>
    <property type="match status" value="1"/>
</dbReference>
<feature type="transmembrane region" description="Helical" evidence="6">
    <location>
        <begin position="116"/>
        <end position="137"/>
    </location>
</feature>
<feature type="transmembrane region" description="Helical" evidence="6">
    <location>
        <begin position="24"/>
        <end position="47"/>
    </location>
</feature>
<dbReference type="Proteomes" id="UP001549291">
    <property type="component" value="Unassembled WGS sequence"/>
</dbReference>
<keyword evidence="2 6" id="KW-0812">Transmembrane</keyword>
<dbReference type="Gene3D" id="1.20.1250.20">
    <property type="entry name" value="MFS general substrate transporter like domains"/>
    <property type="match status" value="1"/>
</dbReference>
<feature type="transmembrane region" description="Helical" evidence="6">
    <location>
        <begin position="236"/>
        <end position="258"/>
    </location>
</feature>
<evidence type="ECO:0000256" key="2">
    <source>
        <dbReference type="ARBA" id="ARBA00022692"/>
    </source>
</evidence>
<proteinExistence type="predicted"/>
<feature type="transmembrane region" description="Helical" evidence="6">
    <location>
        <begin position="278"/>
        <end position="299"/>
    </location>
</feature>
<dbReference type="InterPro" id="IPR011701">
    <property type="entry name" value="MFS"/>
</dbReference>
<evidence type="ECO:0000256" key="5">
    <source>
        <dbReference type="SAM" id="MobiDB-lite"/>
    </source>
</evidence>
<dbReference type="SUPFAM" id="SSF103473">
    <property type="entry name" value="MFS general substrate transporter"/>
    <property type="match status" value="1"/>
</dbReference>
<evidence type="ECO:0000256" key="3">
    <source>
        <dbReference type="ARBA" id="ARBA00022989"/>
    </source>
</evidence>
<dbReference type="CDD" id="cd17503">
    <property type="entry name" value="MFS_LmrB_MDR_like"/>
    <property type="match status" value="1"/>
</dbReference>
<evidence type="ECO:0000256" key="1">
    <source>
        <dbReference type="ARBA" id="ARBA00004141"/>
    </source>
</evidence>
<reference evidence="8 9" key="1">
    <citation type="submission" date="2024-06" db="EMBL/GenBank/DDBJ databases">
        <title>Genomic Encyclopedia of Type Strains, Phase V (KMG-V): Genome sequencing to study the core and pangenomes of soil and plant-associated prokaryotes.</title>
        <authorList>
            <person name="Whitman W."/>
        </authorList>
    </citation>
    <scope>NUCLEOTIDE SEQUENCE [LARGE SCALE GENOMIC DNA]</scope>
    <source>
        <strain evidence="8 9">USDA 160</strain>
    </source>
</reference>
<dbReference type="PROSITE" id="PS50850">
    <property type="entry name" value="MFS"/>
    <property type="match status" value="1"/>
</dbReference>
<keyword evidence="9" id="KW-1185">Reference proteome</keyword>
<name>A0ABV2RZY0_BRAJP</name>
<dbReference type="EMBL" id="JBEPTQ010000002">
    <property type="protein sequence ID" value="MET4722495.1"/>
    <property type="molecule type" value="Genomic_DNA"/>
</dbReference>
<evidence type="ECO:0000313" key="9">
    <source>
        <dbReference type="Proteomes" id="UP001549291"/>
    </source>
</evidence>
<protein>
    <submittedName>
        <fullName evidence="8">EmrB/QacA subfamily drug resistance transporter</fullName>
    </submittedName>
</protein>
<keyword evidence="4 6" id="KW-0472">Membrane</keyword>
<comment type="subcellular location">
    <subcellularLocation>
        <location evidence="1">Membrane</location>
        <topology evidence="1">Multi-pass membrane protein</topology>
    </subcellularLocation>
</comment>
<accession>A0ABV2RZY0</accession>
<feature type="transmembrane region" description="Helical" evidence="6">
    <location>
        <begin position="59"/>
        <end position="78"/>
    </location>
</feature>
<feature type="transmembrane region" description="Helical" evidence="6">
    <location>
        <begin position="149"/>
        <end position="171"/>
    </location>
</feature>
<feature type="transmembrane region" description="Helical" evidence="6">
    <location>
        <begin position="311"/>
        <end position="332"/>
    </location>
</feature>
<feature type="transmembrane region" description="Helical" evidence="6">
    <location>
        <begin position="177"/>
        <end position="198"/>
    </location>
</feature>
<feature type="compositionally biased region" description="Basic residues" evidence="5">
    <location>
        <begin position="414"/>
        <end position="427"/>
    </location>
</feature>
<feature type="transmembrane region" description="Helical" evidence="6">
    <location>
        <begin position="344"/>
        <end position="363"/>
    </location>
</feature>
<feature type="transmembrane region" description="Helical" evidence="6">
    <location>
        <begin position="210"/>
        <end position="230"/>
    </location>
</feature>
<dbReference type="PANTHER" id="PTHR23501">
    <property type="entry name" value="MAJOR FACILITATOR SUPERFAMILY"/>
    <property type="match status" value="1"/>
</dbReference>
<keyword evidence="3 6" id="KW-1133">Transmembrane helix</keyword>
<organism evidence="8 9">
    <name type="scientific">Bradyrhizobium japonicum</name>
    <dbReference type="NCBI Taxonomy" id="375"/>
    <lineage>
        <taxon>Bacteria</taxon>
        <taxon>Pseudomonadati</taxon>
        <taxon>Pseudomonadota</taxon>
        <taxon>Alphaproteobacteria</taxon>
        <taxon>Hyphomicrobiales</taxon>
        <taxon>Nitrobacteraceae</taxon>
        <taxon>Bradyrhizobium</taxon>
    </lineage>
</organism>
<evidence type="ECO:0000256" key="6">
    <source>
        <dbReference type="SAM" id="Phobius"/>
    </source>
</evidence>
<dbReference type="InterPro" id="IPR036259">
    <property type="entry name" value="MFS_trans_sf"/>
</dbReference>
<feature type="compositionally biased region" description="Basic and acidic residues" evidence="5">
    <location>
        <begin position="474"/>
        <end position="500"/>
    </location>
</feature>
<comment type="caution">
    <text evidence="8">The sequence shown here is derived from an EMBL/GenBank/DDBJ whole genome shotgun (WGS) entry which is preliminary data.</text>
</comment>
<evidence type="ECO:0000256" key="4">
    <source>
        <dbReference type="ARBA" id="ARBA00023136"/>
    </source>
</evidence>